<evidence type="ECO:0000313" key="5">
    <source>
        <dbReference type="Proteomes" id="UP000005380"/>
    </source>
</evidence>
<keyword evidence="5" id="KW-1185">Reference proteome</keyword>
<sequence>MAYTRFIQYGFVLISLLLPWQVGAQTAQNQAEFQRWVQEFKPQALSAGISEATFDMAFANVQLNERVLELDRRQPEFTRTFWQYIDMTVTPLRIERGRLLRQQHAELLGTVTARYGIPDAYLLSFWAMETNFGSFTGNTPTIEALATLAYDPRRSAFFTEQLLYALRILEEGHLTLEQMKGSWAGALGHTQFMPSNYIHYTVDGDGSGRKDLFNSLDDVFHSAGHFLNRLGWRTGQDWGYEVRLPKGFNYALADGRTQRTIAEWASLGITSATGTKLTNASPEDMPAALLLPGDYRGPAFLVFHNFNVIKRWNNSNNYALAVGIIADQIRHQPGLVARVPADDAAMSREDVIALQNHLNRLGFDVGRADGIAGQRTRQGLREFQVQKGLPADGFPSPRMLQVLQQTPSPG</sequence>
<dbReference type="eggNOG" id="COG3409">
    <property type="taxonomic scope" value="Bacteria"/>
</dbReference>
<dbReference type="Gene3D" id="1.10.530.10">
    <property type="match status" value="1"/>
</dbReference>
<dbReference type="SUPFAM" id="SSF53955">
    <property type="entry name" value="Lysozyme-like"/>
    <property type="match status" value="1"/>
</dbReference>
<dbReference type="FunCoup" id="W0DQZ7">
    <property type="interactions" value="80"/>
</dbReference>
<dbReference type="SUPFAM" id="SSF47090">
    <property type="entry name" value="PGBD-like"/>
    <property type="match status" value="1"/>
</dbReference>
<dbReference type="FunFam" id="1.10.8.350:FF:000001">
    <property type="entry name" value="Lytic murein transglycosylase B"/>
    <property type="match status" value="1"/>
</dbReference>
<dbReference type="GO" id="GO:0008933">
    <property type="term" value="F:peptidoglycan lytic transglycosylase activity"/>
    <property type="evidence" value="ECO:0007669"/>
    <property type="project" value="TreeGrafter"/>
</dbReference>
<dbReference type="Gene3D" id="1.10.101.10">
    <property type="entry name" value="PGBD-like superfamily/PGBD"/>
    <property type="match status" value="1"/>
</dbReference>
<organism evidence="4 5">
    <name type="scientific">Thiomicrospira aerophila AL3</name>
    <dbReference type="NCBI Taxonomy" id="717772"/>
    <lineage>
        <taxon>Bacteria</taxon>
        <taxon>Pseudomonadati</taxon>
        <taxon>Pseudomonadota</taxon>
        <taxon>Gammaproteobacteria</taxon>
        <taxon>Thiotrichales</taxon>
        <taxon>Piscirickettsiaceae</taxon>
        <taxon>Thiomicrospira</taxon>
    </lineage>
</organism>
<evidence type="ECO:0000259" key="2">
    <source>
        <dbReference type="Pfam" id="PF01471"/>
    </source>
</evidence>
<dbReference type="Pfam" id="PF13406">
    <property type="entry name" value="SLT_2"/>
    <property type="match status" value="1"/>
</dbReference>
<dbReference type="InterPro" id="IPR023346">
    <property type="entry name" value="Lysozyme-like_dom_sf"/>
</dbReference>
<dbReference type="NCBIfam" id="TIGR02283">
    <property type="entry name" value="MltB_2"/>
    <property type="match status" value="1"/>
</dbReference>
<dbReference type="KEGG" id="tao:THIAE_03020"/>
<dbReference type="AlphaFoldDB" id="W0DQZ7"/>
<dbReference type="Proteomes" id="UP000005380">
    <property type="component" value="Chromosome"/>
</dbReference>
<dbReference type="InterPro" id="IPR043426">
    <property type="entry name" value="MltB-like"/>
</dbReference>
<dbReference type="CDD" id="cd13399">
    <property type="entry name" value="Slt35-like"/>
    <property type="match status" value="1"/>
</dbReference>
<feature type="domain" description="Transglycosylase SLT" evidence="3">
    <location>
        <begin position="33"/>
        <end position="327"/>
    </location>
</feature>
<dbReference type="InterPro" id="IPR002477">
    <property type="entry name" value="Peptidoglycan-bd-like"/>
</dbReference>
<evidence type="ECO:0000256" key="1">
    <source>
        <dbReference type="SAM" id="SignalP"/>
    </source>
</evidence>
<dbReference type="eggNOG" id="COG2951">
    <property type="taxonomic scope" value="Bacteria"/>
</dbReference>
<feature type="domain" description="Peptidoglycan binding-like" evidence="2">
    <location>
        <begin position="347"/>
        <end position="403"/>
    </location>
</feature>
<keyword evidence="1" id="KW-0732">Signal</keyword>
<dbReference type="InParanoid" id="W0DQZ7"/>
<reference evidence="4 5" key="1">
    <citation type="submission" date="2013-12" db="EMBL/GenBank/DDBJ databases">
        <authorList>
            <consortium name="DOE Joint Genome Institute"/>
            <person name="Kappler U."/>
            <person name="Huntemann M."/>
            <person name="Han J."/>
            <person name="Chen A."/>
            <person name="Kyrpides N."/>
            <person name="Mavromatis K."/>
            <person name="Markowitz V."/>
            <person name="Palaniappan K."/>
            <person name="Ivanova N."/>
            <person name="Schaumberg A."/>
            <person name="Pati A."/>
            <person name="Liolios K."/>
            <person name="Nordberg H.P."/>
            <person name="Cantor M.N."/>
            <person name="Hua S.X."/>
            <person name="Woyke T."/>
        </authorList>
    </citation>
    <scope>NUCLEOTIDE SEQUENCE [LARGE SCALE GENOMIC DNA]</scope>
    <source>
        <strain evidence="5">AL2</strain>
    </source>
</reference>
<dbReference type="RefSeq" id="WP_006459355.1">
    <property type="nucleotide sequence ID" value="NZ_CP007030.1"/>
</dbReference>
<dbReference type="OrthoDB" id="9772911at2"/>
<dbReference type="GO" id="GO:0009253">
    <property type="term" value="P:peptidoglycan catabolic process"/>
    <property type="evidence" value="ECO:0007669"/>
    <property type="project" value="TreeGrafter"/>
</dbReference>
<dbReference type="Pfam" id="PF01471">
    <property type="entry name" value="PG_binding_1"/>
    <property type="match status" value="1"/>
</dbReference>
<dbReference type="InterPro" id="IPR036365">
    <property type="entry name" value="PGBD-like_sf"/>
</dbReference>
<accession>W0DQZ7</accession>
<dbReference type="PANTHER" id="PTHR30163">
    <property type="entry name" value="MEMBRANE-BOUND LYTIC MUREIN TRANSGLYCOSYLASE B"/>
    <property type="match status" value="1"/>
</dbReference>
<dbReference type="EMBL" id="CP007030">
    <property type="protein sequence ID" value="AHF00882.1"/>
    <property type="molecule type" value="Genomic_DNA"/>
</dbReference>
<evidence type="ECO:0000313" key="4">
    <source>
        <dbReference type="EMBL" id="AHF00882.1"/>
    </source>
</evidence>
<name>W0DQZ7_9GAMM</name>
<dbReference type="InterPro" id="IPR011970">
    <property type="entry name" value="MltB_2"/>
</dbReference>
<proteinExistence type="predicted"/>
<feature type="chain" id="PRO_5004787838" evidence="1">
    <location>
        <begin position="25"/>
        <end position="410"/>
    </location>
</feature>
<protein>
    <submittedName>
        <fullName evidence="4">Lytic transglycosylase</fullName>
    </submittedName>
</protein>
<evidence type="ECO:0000259" key="3">
    <source>
        <dbReference type="Pfam" id="PF13406"/>
    </source>
</evidence>
<gene>
    <name evidence="4" type="ORF">THIAE_03020</name>
</gene>
<dbReference type="InterPro" id="IPR031304">
    <property type="entry name" value="SLT_2"/>
</dbReference>
<dbReference type="PANTHER" id="PTHR30163:SF8">
    <property type="entry name" value="LYTIC MUREIN TRANSGLYCOSYLASE"/>
    <property type="match status" value="1"/>
</dbReference>
<dbReference type="InterPro" id="IPR036366">
    <property type="entry name" value="PGBDSf"/>
</dbReference>
<dbReference type="HOGENOM" id="CLU_035402_0_2_6"/>
<dbReference type="STRING" id="717772.THIAE_03020"/>
<feature type="signal peptide" evidence="1">
    <location>
        <begin position="1"/>
        <end position="24"/>
    </location>
</feature>
<dbReference type="Gene3D" id="1.10.8.350">
    <property type="entry name" value="Bacterial muramidase"/>
    <property type="match status" value="1"/>
</dbReference>